<dbReference type="NCBIfam" id="TIGR00464">
    <property type="entry name" value="gltX_bact"/>
    <property type="match status" value="1"/>
</dbReference>
<evidence type="ECO:0000256" key="2">
    <source>
        <dbReference type="ARBA" id="ARBA00007894"/>
    </source>
</evidence>
<sequence>MSKVGGKEKDVKVALSSSLALWLSFTKSELRWVNLTDCGKVRRRYGFNTVYRESSTSAAEGDVRVRFAPSPTGFLHLGGLRTALYNYLFARANRGTFILRIEDTDQNRAVSGAIEKLEETLQWAQLKPDEGPSAGGKFGPYIQSQRLHIYQEHVQTLLSSGAAYRCYCSERRLELMRKDAARRGEPSRYDGKCRNLSEETVKNNTDQRLPFTVRLKLKPTPEPWDDLIKGESSHDIFGIEGDPILLKSDGYPTYHFANVVDDHLMGITHVLRGSEWLSSTPKHILLYKALGWSPPAFGHLPLIVNPDGTKLSKRQGDVNIEHYQTKGYFPQAVINYITSIGGGFHHDTLGKTLEEMVQSFDVKLIRTNPGRLDPTWLTEANRKILKEQAWSKDRGQQSMLASRVREMVNAQFGHRFEAGQEQILSDDYILAIVRWSLQDDRTSVTSDFIKPELDYLWVPPSRSSLSGLASLDKRAESVLKDLLTWLETLGAESNFETDLLLEELRRFIKDHNLETKKFFQLARLALTGSKQGAPLAETISIIGRENVLVRLKAAIDVIKVNSSS</sequence>
<dbReference type="InterPro" id="IPR000924">
    <property type="entry name" value="Glu/Gln-tRNA-synth"/>
</dbReference>
<evidence type="ECO:0000256" key="17">
    <source>
        <dbReference type="RuleBase" id="RU363037"/>
    </source>
</evidence>
<comment type="subcellular location">
    <subcellularLocation>
        <location evidence="1">Mitochondrion</location>
    </subcellularLocation>
</comment>
<dbReference type="Pfam" id="PF19269">
    <property type="entry name" value="Anticodon_2"/>
    <property type="match status" value="1"/>
</dbReference>
<evidence type="ECO:0000256" key="13">
    <source>
        <dbReference type="ARBA" id="ARBA00044313"/>
    </source>
</evidence>
<comment type="catalytic activity">
    <reaction evidence="14">
        <text>tRNA(Glu) + L-glutamate + ATP = L-glutamyl-tRNA(Glu) + AMP + diphosphate</text>
        <dbReference type="Rhea" id="RHEA:23540"/>
        <dbReference type="Rhea" id="RHEA-COMP:9663"/>
        <dbReference type="Rhea" id="RHEA-COMP:9680"/>
        <dbReference type="ChEBI" id="CHEBI:29985"/>
        <dbReference type="ChEBI" id="CHEBI:30616"/>
        <dbReference type="ChEBI" id="CHEBI:33019"/>
        <dbReference type="ChEBI" id="CHEBI:78442"/>
        <dbReference type="ChEBI" id="CHEBI:78520"/>
        <dbReference type="ChEBI" id="CHEBI:456215"/>
        <dbReference type="EC" id="6.1.1.17"/>
    </reaction>
    <physiologicalReaction direction="left-to-right" evidence="14">
        <dbReference type="Rhea" id="RHEA:23541"/>
    </physiologicalReaction>
</comment>
<evidence type="ECO:0000256" key="16">
    <source>
        <dbReference type="ARBA" id="ARBA00047689"/>
    </source>
</evidence>
<comment type="catalytic activity">
    <reaction evidence="16">
        <text>tRNA(Gln) + L-glutamate + ATP = L-glutamyl-tRNA(Gln) + AMP + diphosphate</text>
        <dbReference type="Rhea" id="RHEA:64612"/>
        <dbReference type="Rhea" id="RHEA-COMP:9662"/>
        <dbReference type="Rhea" id="RHEA-COMP:9684"/>
        <dbReference type="ChEBI" id="CHEBI:29985"/>
        <dbReference type="ChEBI" id="CHEBI:30616"/>
        <dbReference type="ChEBI" id="CHEBI:33019"/>
        <dbReference type="ChEBI" id="CHEBI:78442"/>
        <dbReference type="ChEBI" id="CHEBI:78520"/>
        <dbReference type="ChEBI" id="CHEBI:456215"/>
    </reaction>
    <physiologicalReaction direction="left-to-right" evidence="16">
        <dbReference type="Rhea" id="RHEA:64613"/>
    </physiologicalReaction>
</comment>
<dbReference type="EC" id="6.1.1.24" evidence="10"/>
<dbReference type="InterPro" id="IPR014729">
    <property type="entry name" value="Rossmann-like_a/b/a_fold"/>
</dbReference>
<evidence type="ECO:0000256" key="11">
    <source>
        <dbReference type="ARBA" id="ARBA00044142"/>
    </source>
</evidence>
<dbReference type="Pfam" id="PF00749">
    <property type="entry name" value="tRNA-synt_1c"/>
    <property type="match status" value="1"/>
</dbReference>
<dbReference type="InterPro" id="IPR045462">
    <property type="entry name" value="aa-tRNA-synth_I_cd-bd"/>
</dbReference>
<dbReference type="InterPro" id="IPR049940">
    <property type="entry name" value="GluQ/Sye"/>
</dbReference>
<keyword evidence="6 17" id="KW-0067">ATP-binding</keyword>
<dbReference type="PRINTS" id="PR00987">
    <property type="entry name" value="TRNASYNTHGLU"/>
</dbReference>
<evidence type="ECO:0000313" key="21">
    <source>
        <dbReference type="Proteomes" id="UP001283361"/>
    </source>
</evidence>
<dbReference type="InterPro" id="IPR020058">
    <property type="entry name" value="Glu/Gln-tRNA-synth_Ib_cat-dom"/>
</dbReference>
<dbReference type="InterPro" id="IPR008925">
    <property type="entry name" value="aa_tRNA-synth_I_cd-bd_sf"/>
</dbReference>
<dbReference type="Gene3D" id="3.40.50.620">
    <property type="entry name" value="HUPs"/>
    <property type="match status" value="1"/>
</dbReference>
<dbReference type="EC" id="6.1.1.17" evidence="3"/>
<evidence type="ECO:0000313" key="20">
    <source>
        <dbReference type="EMBL" id="KAK3782396.1"/>
    </source>
</evidence>
<protein>
    <recommendedName>
        <fullName evidence="11">Nondiscriminating glutamyl-tRNA synthetase EARS2, mitochondrial</fullName>
        <ecNumber evidence="3">6.1.1.17</ecNumber>
        <ecNumber evidence="10">6.1.1.24</ecNumber>
    </recommendedName>
    <alternativeName>
        <fullName evidence="13">Glutamate--tRNA(Gln) ligase EARS2, mitochondrial</fullName>
    </alternativeName>
    <alternativeName>
        <fullName evidence="9">Glutamyl-tRNA synthetase</fullName>
    </alternativeName>
    <alternativeName>
        <fullName evidence="12">Mitochondrial glutamyl-tRNA synthetase</fullName>
    </alternativeName>
</protein>
<keyword evidence="21" id="KW-1185">Reference proteome</keyword>
<evidence type="ECO:0000259" key="18">
    <source>
        <dbReference type="Pfam" id="PF00749"/>
    </source>
</evidence>
<accession>A0AAE1A8J1</accession>
<dbReference type="SUPFAM" id="SSF48163">
    <property type="entry name" value="An anticodon-binding domain of class I aminoacyl-tRNA synthetases"/>
    <property type="match status" value="1"/>
</dbReference>
<dbReference type="GO" id="GO:0004818">
    <property type="term" value="F:glutamate-tRNA ligase activity"/>
    <property type="evidence" value="ECO:0007669"/>
    <property type="project" value="UniProtKB-EC"/>
</dbReference>
<dbReference type="HAMAP" id="MF_00022">
    <property type="entry name" value="Glu_tRNA_synth_type1"/>
    <property type="match status" value="1"/>
</dbReference>
<organism evidence="20 21">
    <name type="scientific">Elysia crispata</name>
    <name type="common">lettuce slug</name>
    <dbReference type="NCBI Taxonomy" id="231223"/>
    <lineage>
        <taxon>Eukaryota</taxon>
        <taxon>Metazoa</taxon>
        <taxon>Spiralia</taxon>
        <taxon>Lophotrochozoa</taxon>
        <taxon>Mollusca</taxon>
        <taxon>Gastropoda</taxon>
        <taxon>Heterobranchia</taxon>
        <taxon>Euthyneura</taxon>
        <taxon>Panpulmonata</taxon>
        <taxon>Sacoglossa</taxon>
        <taxon>Placobranchoidea</taxon>
        <taxon>Plakobranchidae</taxon>
        <taxon>Elysia</taxon>
    </lineage>
</organism>
<evidence type="ECO:0000256" key="1">
    <source>
        <dbReference type="ARBA" id="ARBA00004173"/>
    </source>
</evidence>
<comment type="catalytic activity">
    <reaction evidence="15">
        <text>tRNA(Glx) + L-glutamate + ATP = L-glutamyl-tRNA(Glx) + AMP + diphosphate</text>
        <dbReference type="Rhea" id="RHEA:18397"/>
        <dbReference type="Rhea" id="RHEA-COMP:9713"/>
        <dbReference type="Rhea" id="RHEA-COMP:9716"/>
        <dbReference type="ChEBI" id="CHEBI:29985"/>
        <dbReference type="ChEBI" id="CHEBI:30616"/>
        <dbReference type="ChEBI" id="CHEBI:33019"/>
        <dbReference type="ChEBI" id="CHEBI:78442"/>
        <dbReference type="ChEBI" id="CHEBI:78520"/>
        <dbReference type="ChEBI" id="CHEBI:456215"/>
        <dbReference type="EC" id="6.1.1.24"/>
    </reaction>
    <physiologicalReaction direction="left-to-right" evidence="15">
        <dbReference type="Rhea" id="RHEA:18398"/>
    </physiologicalReaction>
</comment>
<dbReference type="InterPro" id="IPR004527">
    <property type="entry name" value="Glu-tRNA-ligase_bac/mito"/>
</dbReference>
<keyword evidence="4 17" id="KW-0436">Ligase</keyword>
<name>A0AAE1A8J1_9GAST</name>
<evidence type="ECO:0000259" key="19">
    <source>
        <dbReference type="Pfam" id="PF19269"/>
    </source>
</evidence>
<evidence type="ECO:0000256" key="6">
    <source>
        <dbReference type="ARBA" id="ARBA00022840"/>
    </source>
</evidence>
<dbReference type="EMBL" id="JAWDGP010002507">
    <property type="protein sequence ID" value="KAK3782396.1"/>
    <property type="molecule type" value="Genomic_DNA"/>
</dbReference>
<dbReference type="GO" id="GO:0008270">
    <property type="term" value="F:zinc ion binding"/>
    <property type="evidence" value="ECO:0007669"/>
    <property type="project" value="InterPro"/>
</dbReference>
<dbReference type="GO" id="GO:0006424">
    <property type="term" value="P:glutamyl-tRNA aminoacylation"/>
    <property type="evidence" value="ECO:0007669"/>
    <property type="project" value="InterPro"/>
</dbReference>
<comment type="caution">
    <text evidence="20">The sequence shown here is derived from an EMBL/GenBank/DDBJ whole genome shotgun (WGS) entry which is preliminary data.</text>
</comment>
<gene>
    <name evidence="20" type="ORF">RRG08_033037</name>
</gene>
<dbReference type="GO" id="GO:0005739">
    <property type="term" value="C:mitochondrion"/>
    <property type="evidence" value="ECO:0007669"/>
    <property type="project" value="UniProtKB-SubCell"/>
</dbReference>
<dbReference type="PANTHER" id="PTHR43311">
    <property type="entry name" value="GLUTAMATE--TRNA LIGASE"/>
    <property type="match status" value="1"/>
</dbReference>
<dbReference type="PROSITE" id="PS00178">
    <property type="entry name" value="AA_TRNA_LIGASE_I"/>
    <property type="match status" value="1"/>
</dbReference>
<dbReference type="Gene3D" id="1.10.10.350">
    <property type="match status" value="1"/>
</dbReference>
<dbReference type="CDD" id="cd00808">
    <property type="entry name" value="GluRS_core"/>
    <property type="match status" value="1"/>
</dbReference>
<dbReference type="Proteomes" id="UP001283361">
    <property type="component" value="Unassembled WGS sequence"/>
</dbReference>
<evidence type="ECO:0000256" key="12">
    <source>
        <dbReference type="ARBA" id="ARBA00044251"/>
    </source>
</evidence>
<evidence type="ECO:0000256" key="3">
    <source>
        <dbReference type="ARBA" id="ARBA00012835"/>
    </source>
</evidence>
<keyword evidence="8 17" id="KW-0030">Aminoacyl-tRNA synthetase</keyword>
<dbReference type="InterPro" id="IPR020751">
    <property type="entry name" value="aa-tRNA-synth_I_codon-bd_sub2"/>
</dbReference>
<evidence type="ECO:0000256" key="7">
    <source>
        <dbReference type="ARBA" id="ARBA00022917"/>
    </source>
</evidence>
<dbReference type="PANTHER" id="PTHR43311:SF2">
    <property type="entry name" value="GLUTAMATE--TRNA LIGASE, MITOCHONDRIAL-RELATED"/>
    <property type="match status" value="1"/>
</dbReference>
<keyword evidence="5 17" id="KW-0547">Nucleotide-binding</keyword>
<dbReference type="SUPFAM" id="SSF52374">
    <property type="entry name" value="Nucleotidylyl transferase"/>
    <property type="match status" value="1"/>
</dbReference>
<dbReference type="GO" id="GO:0050561">
    <property type="term" value="F:glutamate-tRNA(Gln) ligase activity"/>
    <property type="evidence" value="ECO:0007669"/>
    <property type="project" value="UniProtKB-EC"/>
</dbReference>
<evidence type="ECO:0000256" key="9">
    <source>
        <dbReference type="ARBA" id="ARBA00030865"/>
    </source>
</evidence>
<evidence type="ECO:0000256" key="8">
    <source>
        <dbReference type="ARBA" id="ARBA00023146"/>
    </source>
</evidence>
<dbReference type="FunFam" id="3.40.50.620:FF:000045">
    <property type="entry name" value="Glutamate--tRNA ligase, mitochondrial"/>
    <property type="match status" value="1"/>
</dbReference>
<evidence type="ECO:0000256" key="10">
    <source>
        <dbReference type="ARBA" id="ARBA00044054"/>
    </source>
</evidence>
<keyword evidence="7 17" id="KW-0648">Protein biosynthesis</keyword>
<dbReference type="GO" id="GO:0000049">
    <property type="term" value="F:tRNA binding"/>
    <property type="evidence" value="ECO:0007669"/>
    <property type="project" value="InterPro"/>
</dbReference>
<evidence type="ECO:0000256" key="14">
    <source>
        <dbReference type="ARBA" id="ARBA00047366"/>
    </source>
</evidence>
<reference evidence="20" key="1">
    <citation type="journal article" date="2023" name="G3 (Bethesda)">
        <title>A reference genome for the long-term kleptoplast-retaining sea slug Elysia crispata morphotype clarki.</title>
        <authorList>
            <person name="Eastman K.E."/>
            <person name="Pendleton A.L."/>
            <person name="Shaikh M.A."/>
            <person name="Suttiyut T."/>
            <person name="Ogas R."/>
            <person name="Tomko P."/>
            <person name="Gavelis G."/>
            <person name="Widhalm J.R."/>
            <person name="Wisecaver J.H."/>
        </authorList>
    </citation>
    <scope>NUCLEOTIDE SEQUENCE</scope>
    <source>
        <strain evidence="20">ECLA1</strain>
    </source>
</reference>
<dbReference type="AlphaFoldDB" id="A0AAE1A8J1"/>
<proteinExistence type="inferred from homology"/>
<dbReference type="GO" id="GO:0005524">
    <property type="term" value="F:ATP binding"/>
    <property type="evidence" value="ECO:0007669"/>
    <property type="project" value="UniProtKB-KW"/>
</dbReference>
<evidence type="ECO:0000256" key="5">
    <source>
        <dbReference type="ARBA" id="ARBA00022741"/>
    </source>
</evidence>
<evidence type="ECO:0000256" key="4">
    <source>
        <dbReference type="ARBA" id="ARBA00022598"/>
    </source>
</evidence>
<dbReference type="InterPro" id="IPR033910">
    <property type="entry name" value="GluRS_core"/>
</dbReference>
<feature type="domain" description="Glutamyl/glutaminyl-tRNA synthetase class Ib catalytic" evidence="18">
    <location>
        <begin position="63"/>
        <end position="364"/>
    </location>
</feature>
<feature type="domain" description="Aminoacyl-tRNA synthetase class I anticodon-binding" evidence="19">
    <location>
        <begin position="424"/>
        <end position="555"/>
    </location>
</feature>
<dbReference type="InterPro" id="IPR001412">
    <property type="entry name" value="aa-tRNA-synth_I_CS"/>
</dbReference>
<comment type="similarity">
    <text evidence="2">Belongs to the class-I aminoacyl-tRNA synthetase family. Glutamate--tRNA ligase type 1 subfamily.</text>
</comment>
<evidence type="ECO:0000256" key="15">
    <source>
        <dbReference type="ARBA" id="ARBA00047479"/>
    </source>
</evidence>